<evidence type="ECO:0000256" key="2">
    <source>
        <dbReference type="ARBA" id="ARBA00007558"/>
    </source>
</evidence>
<feature type="compositionally biased region" description="Pro residues" evidence="6">
    <location>
        <begin position="12"/>
        <end position="22"/>
    </location>
</feature>
<feature type="domain" description="Protein root UVB sensitive/RUS" evidence="7">
    <location>
        <begin position="86"/>
        <end position="221"/>
    </location>
</feature>
<organism evidence="8 9">
    <name type="scientific">Monoraphidium neglectum</name>
    <dbReference type="NCBI Taxonomy" id="145388"/>
    <lineage>
        <taxon>Eukaryota</taxon>
        <taxon>Viridiplantae</taxon>
        <taxon>Chlorophyta</taxon>
        <taxon>core chlorophytes</taxon>
        <taxon>Chlorophyceae</taxon>
        <taxon>CS clade</taxon>
        <taxon>Sphaeropleales</taxon>
        <taxon>Selenastraceae</taxon>
        <taxon>Monoraphidium</taxon>
    </lineage>
</organism>
<reference evidence="8 9" key="1">
    <citation type="journal article" date="2013" name="BMC Genomics">
        <title>Reconstruction of the lipid metabolism for the microalga Monoraphidium neglectum from its genome sequence reveals characteristics suitable for biofuel production.</title>
        <authorList>
            <person name="Bogen C."/>
            <person name="Al-Dilaimi A."/>
            <person name="Albersmeier A."/>
            <person name="Wichmann J."/>
            <person name="Grundmann M."/>
            <person name="Rupp O."/>
            <person name="Lauersen K.J."/>
            <person name="Blifernez-Klassen O."/>
            <person name="Kalinowski J."/>
            <person name="Goesmann A."/>
            <person name="Mussgnug J.H."/>
            <person name="Kruse O."/>
        </authorList>
    </citation>
    <scope>NUCLEOTIDE SEQUENCE [LARGE SCALE GENOMIC DNA]</scope>
    <source>
        <strain evidence="8 9">SAG 48.87</strain>
    </source>
</reference>
<dbReference type="RefSeq" id="XP_013900936.1">
    <property type="nucleotide sequence ID" value="XM_014045482.1"/>
</dbReference>
<keyword evidence="9" id="KW-1185">Reference proteome</keyword>
<dbReference type="KEGG" id="mng:MNEG_6049"/>
<sequence>MSGSGTSRRTPKSPPTSPPTSPRSPRGAGGALLTEYGPDGRLAARCRLADALSGAPGDVPAPRGRGGRGARAALASAFLPEGYPATTATALGAVFQFFVRDVVGMAGGIAFAAGGDFQAYSKQWRLFADVANDVAMAIDLASPLVPGAFLFLACLGSLSRAMVGTAAGATHAALTQHFAGAAGGGGGAAAADLTAKADSRERAINIIGSVVGMGVTHLIAGET</sequence>
<keyword evidence="3" id="KW-0812">Transmembrane</keyword>
<dbReference type="STRING" id="145388.A0A0D2MMX9"/>
<keyword evidence="5" id="KW-0472">Membrane</keyword>
<dbReference type="GeneID" id="25738925"/>
<evidence type="ECO:0000313" key="8">
    <source>
        <dbReference type="EMBL" id="KIZ01917.1"/>
    </source>
</evidence>
<dbReference type="Pfam" id="PF04884">
    <property type="entry name" value="UVB_sens_prot"/>
    <property type="match status" value="1"/>
</dbReference>
<name>A0A0D2MMX9_9CHLO</name>
<evidence type="ECO:0000256" key="4">
    <source>
        <dbReference type="ARBA" id="ARBA00022989"/>
    </source>
</evidence>
<accession>A0A0D2MMX9</accession>
<gene>
    <name evidence="8" type="ORF">MNEG_6049</name>
</gene>
<protein>
    <recommendedName>
        <fullName evidence="7">Protein root UVB sensitive/RUS domain-containing protein</fullName>
    </recommendedName>
</protein>
<evidence type="ECO:0000256" key="6">
    <source>
        <dbReference type="SAM" id="MobiDB-lite"/>
    </source>
</evidence>
<dbReference type="InterPro" id="IPR054549">
    <property type="entry name" value="UVB_sens_RUS_dom"/>
</dbReference>
<comment type="similarity">
    <text evidence="2">Belongs to the RUS1 family.</text>
</comment>
<feature type="region of interest" description="Disordered" evidence="6">
    <location>
        <begin position="1"/>
        <end position="34"/>
    </location>
</feature>
<dbReference type="GO" id="GO:0016020">
    <property type="term" value="C:membrane"/>
    <property type="evidence" value="ECO:0007669"/>
    <property type="project" value="UniProtKB-SubCell"/>
</dbReference>
<proteinExistence type="inferred from homology"/>
<dbReference type="PANTHER" id="PTHR12770">
    <property type="entry name" value="RUS1 FAMILY PROTEIN C16ORF58"/>
    <property type="match status" value="1"/>
</dbReference>
<comment type="subcellular location">
    <subcellularLocation>
        <location evidence="1">Membrane</location>
    </subcellularLocation>
</comment>
<evidence type="ECO:0000256" key="3">
    <source>
        <dbReference type="ARBA" id="ARBA00022692"/>
    </source>
</evidence>
<keyword evidence="4" id="KW-1133">Transmembrane helix</keyword>
<evidence type="ECO:0000313" key="9">
    <source>
        <dbReference type="Proteomes" id="UP000054498"/>
    </source>
</evidence>
<evidence type="ECO:0000259" key="7">
    <source>
        <dbReference type="Pfam" id="PF04884"/>
    </source>
</evidence>
<evidence type="ECO:0000256" key="1">
    <source>
        <dbReference type="ARBA" id="ARBA00004370"/>
    </source>
</evidence>
<evidence type="ECO:0000256" key="5">
    <source>
        <dbReference type="ARBA" id="ARBA00023136"/>
    </source>
</evidence>
<dbReference type="InterPro" id="IPR006968">
    <property type="entry name" value="RUS_fam"/>
</dbReference>
<dbReference type="OrthoDB" id="364779at2759"/>
<dbReference type="EMBL" id="KK101169">
    <property type="protein sequence ID" value="KIZ01917.1"/>
    <property type="molecule type" value="Genomic_DNA"/>
</dbReference>
<dbReference type="AlphaFoldDB" id="A0A0D2MMX9"/>
<dbReference type="Proteomes" id="UP000054498">
    <property type="component" value="Unassembled WGS sequence"/>
</dbReference>
<dbReference type="PANTHER" id="PTHR12770:SF31">
    <property type="entry name" value="RUS FAMILY MEMBER 1"/>
    <property type="match status" value="1"/>
</dbReference>